<dbReference type="Gene3D" id="3.10.180.10">
    <property type="entry name" value="2,3-Dihydroxybiphenyl 1,2-Dioxygenase, domain 1"/>
    <property type="match status" value="1"/>
</dbReference>
<dbReference type="Pfam" id="PF00903">
    <property type="entry name" value="Glyoxalase"/>
    <property type="match status" value="1"/>
</dbReference>
<accession>A0A1V2I0I5</accession>
<evidence type="ECO:0000313" key="4">
    <source>
        <dbReference type="Proteomes" id="UP000188929"/>
    </source>
</evidence>
<dbReference type="CDD" id="cd06587">
    <property type="entry name" value="VOC"/>
    <property type="match status" value="1"/>
</dbReference>
<dbReference type="InterPro" id="IPR051785">
    <property type="entry name" value="MMCE/EMCE_epimerase"/>
</dbReference>
<organism evidence="3 4">
    <name type="scientific">Pseudofrankia asymbiotica</name>
    <dbReference type="NCBI Taxonomy" id="1834516"/>
    <lineage>
        <taxon>Bacteria</taxon>
        <taxon>Bacillati</taxon>
        <taxon>Actinomycetota</taxon>
        <taxon>Actinomycetes</taxon>
        <taxon>Frankiales</taxon>
        <taxon>Frankiaceae</taxon>
        <taxon>Pseudofrankia</taxon>
    </lineage>
</organism>
<dbReference type="InterPro" id="IPR037523">
    <property type="entry name" value="VOC_core"/>
</dbReference>
<dbReference type="InterPro" id="IPR004360">
    <property type="entry name" value="Glyas_Fos-R_dOase_dom"/>
</dbReference>
<evidence type="ECO:0000313" key="3">
    <source>
        <dbReference type="EMBL" id="ONH22892.1"/>
    </source>
</evidence>
<dbReference type="SUPFAM" id="SSF54593">
    <property type="entry name" value="Glyoxalase/Bleomycin resistance protein/Dihydroxybiphenyl dioxygenase"/>
    <property type="match status" value="1"/>
</dbReference>
<dbReference type="Proteomes" id="UP000188929">
    <property type="component" value="Unassembled WGS sequence"/>
</dbReference>
<dbReference type="OrthoDB" id="5242400at2"/>
<name>A0A1V2I0I5_9ACTN</name>
<gene>
    <name evidence="3" type="ORF">BL253_34515</name>
</gene>
<keyword evidence="4" id="KW-1185">Reference proteome</keyword>
<sequence length="158" mass="17310">MTPEAIRARLWHVGLTVSDLEASIAFYRTVLGARVRHRQEECTDDFDRLSGNSGTHVRVAWLEVDGGAFVLQLIQYLAGGDGHLALRHARVGTAHLSFYVADADAAYARLAALGTVTLPGSVNAMGTHGRSFYLHDPDGVPVELWQSTEPRDRFNRPG</sequence>
<evidence type="ECO:0000259" key="2">
    <source>
        <dbReference type="PROSITE" id="PS51819"/>
    </source>
</evidence>
<dbReference type="GO" id="GO:0046872">
    <property type="term" value="F:metal ion binding"/>
    <property type="evidence" value="ECO:0007669"/>
    <property type="project" value="UniProtKB-KW"/>
</dbReference>
<dbReference type="PANTHER" id="PTHR43048">
    <property type="entry name" value="METHYLMALONYL-COA EPIMERASE"/>
    <property type="match status" value="1"/>
</dbReference>
<dbReference type="InterPro" id="IPR029068">
    <property type="entry name" value="Glyas_Bleomycin-R_OHBP_Dase"/>
</dbReference>
<dbReference type="AlphaFoldDB" id="A0A1V2I0I5"/>
<dbReference type="GO" id="GO:0046491">
    <property type="term" value="P:L-methylmalonyl-CoA metabolic process"/>
    <property type="evidence" value="ECO:0007669"/>
    <property type="project" value="TreeGrafter"/>
</dbReference>
<dbReference type="GO" id="GO:0004493">
    <property type="term" value="F:methylmalonyl-CoA epimerase activity"/>
    <property type="evidence" value="ECO:0007669"/>
    <property type="project" value="TreeGrafter"/>
</dbReference>
<dbReference type="PROSITE" id="PS51819">
    <property type="entry name" value="VOC"/>
    <property type="match status" value="1"/>
</dbReference>
<comment type="caution">
    <text evidence="3">The sequence shown here is derived from an EMBL/GenBank/DDBJ whole genome shotgun (WGS) entry which is preliminary data.</text>
</comment>
<dbReference type="STRING" id="1834516.BL253_34515"/>
<keyword evidence="1" id="KW-0479">Metal-binding</keyword>
<proteinExistence type="predicted"/>
<dbReference type="RefSeq" id="WP_076822047.1">
    <property type="nucleotide sequence ID" value="NZ_MOMC01000096.1"/>
</dbReference>
<dbReference type="EMBL" id="MOMC01000096">
    <property type="protein sequence ID" value="ONH22892.1"/>
    <property type="molecule type" value="Genomic_DNA"/>
</dbReference>
<evidence type="ECO:0000256" key="1">
    <source>
        <dbReference type="ARBA" id="ARBA00022723"/>
    </source>
</evidence>
<reference evidence="4" key="1">
    <citation type="submission" date="2016-10" db="EMBL/GenBank/DDBJ databases">
        <title>Frankia sp. NRRL B-16386 Genome sequencing.</title>
        <authorList>
            <person name="Ghodhbane-Gtari F."/>
            <person name="Swanson E."/>
            <person name="Gueddou A."/>
            <person name="Hezbri K."/>
            <person name="Ktari K."/>
            <person name="Nouioui I."/>
            <person name="Morris K."/>
            <person name="Simpson S."/>
            <person name="Abebe-Akele F."/>
            <person name="Thomas K."/>
            <person name="Gtari M."/>
            <person name="Tisa L.S."/>
        </authorList>
    </citation>
    <scope>NUCLEOTIDE SEQUENCE [LARGE SCALE GENOMIC DNA]</scope>
    <source>
        <strain evidence="4">NRRL B-16386</strain>
    </source>
</reference>
<dbReference type="PANTHER" id="PTHR43048:SF3">
    <property type="entry name" value="METHYLMALONYL-COA EPIMERASE, MITOCHONDRIAL"/>
    <property type="match status" value="1"/>
</dbReference>
<protein>
    <recommendedName>
        <fullName evidence="2">VOC domain-containing protein</fullName>
    </recommendedName>
</protein>
<feature type="domain" description="VOC" evidence="2">
    <location>
        <begin position="9"/>
        <end position="147"/>
    </location>
</feature>